<dbReference type="Proteomes" id="UP000215214">
    <property type="component" value="Chromosome TJEJU"/>
</dbReference>
<evidence type="ECO:0000313" key="1">
    <source>
        <dbReference type="EMBL" id="SNR14598.1"/>
    </source>
</evidence>
<dbReference type="PANTHER" id="PTHR43481">
    <property type="entry name" value="FRUCTOSE-1-PHOSPHATE PHOSPHATASE"/>
    <property type="match status" value="1"/>
</dbReference>
<dbReference type="InterPro" id="IPR041492">
    <property type="entry name" value="HAD_2"/>
</dbReference>
<keyword evidence="2" id="KW-1185">Reference proteome</keyword>
<dbReference type="InterPro" id="IPR023214">
    <property type="entry name" value="HAD_sf"/>
</dbReference>
<keyword evidence="1" id="KW-0645">Protease</keyword>
<proteinExistence type="predicted"/>
<dbReference type="InterPro" id="IPR023198">
    <property type="entry name" value="PGP-like_dom2"/>
</dbReference>
<dbReference type="GO" id="GO:0008233">
    <property type="term" value="F:peptidase activity"/>
    <property type="evidence" value="ECO:0007669"/>
    <property type="project" value="UniProtKB-KW"/>
</dbReference>
<sequence length="215" mass="24088">MPMPKGVLFDFDGVVVNSFESHYSAWSSAFKELFNEEIAPYPKSHVGKSPRKIARYFCEQIGKGDQFEDLFFLKDKHLELYFKVPNLLPGVTDFTDYLSTNQIPYGIASNATKLFLRQSIKHLDLNFPVVFGVEDYKKPKPAPEAYITLATALGFAEGDFKDLWVFEDSLTGIAAAKSAGMQPIGILSKYSVEEMKAAGSSQVFENLKEAFDLLI</sequence>
<dbReference type="InterPro" id="IPR036412">
    <property type="entry name" value="HAD-like_sf"/>
</dbReference>
<evidence type="ECO:0000313" key="2">
    <source>
        <dbReference type="Proteomes" id="UP000215214"/>
    </source>
</evidence>
<organism evidence="1 2">
    <name type="scientific">Tenacibaculum jejuense</name>
    <dbReference type="NCBI Taxonomy" id="584609"/>
    <lineage>
        <taxon>Bacteria</taxon>
        <taxon>Pseudomonadati</taxon>
        <taxon>Bacteroidota</taxon>
        <taxon>Flavobacteriia</taxon>
        <taxon>Flavobacteriales</taxon>
        <taxon>Flavobacteriaceae</taxon>
        <taxon>Tenacibaculum</taxon>
    </lineage>
</organism>
<dbReference type="Pfam" id="PF13419">
    <property type="entry name" value="HAD_2"/>
    <property type="match status" value="1"/>
</dbReference>
<accession>A0A238U7L9</accession>
<reference evidence="1 2" key="1">
    <citation type="submission" date="2017-07" db="EMBL/GenBank/DDBJ databases">
        <authorList>
            <person name="Sun Z.S."/>
            <person name="Albrecht U."/>
            <person name="Echele G."/>
            <person name="Lee C.C."/>
        </authorList>
    </citation>
    <scope>NUCLEOTIDE SEQUENCE [LARGE SCALE GENOMIC DNA]</scope>
    <source>
        <strain evidence="2">type strain: KCTC 22618</strain>
    </source>
</reference>
<dbReference type="SFLD" id="SFLDG01129">
    <property type="entry name" value="C1.5:_HAD__Beta-PGM__Phosphata"/>
    <property type="match status" value="1"/>
</dbReference>
<dbReference type="Gene3D" id="1.10.150.240">
    <property type="entry name" value="Putative phosphatase, domain 2"/>
    <property type="match status" value="1"/>
</dbReference>
<dbReference type="InterPro" id="IPR051806">
    <property type="entry name" value="HAD-like_SPP"/>
</dbReference>
<keyword evidence="1" id="KW-0378">Hydrolase</keyword>
<dbReference type="GO" id="GO:0050308">
    <property type="term" value="F:sugar-phosphatase activity"/>
    <property type="evidence" value="ECO:0007669"/>
    <property type="project" value="TreeGrafter"/>
</dbReference>
<dbReference type="KEGG" id="tje:TJEJU_0827"/>
<name>A0A238U7L9_9FLAO</name>
<protein>
    <submittedName>
        <fullName evidence="1">Glycoprotease family protein</fullName>
    </submittedName>
</protein>
<dbReference type="RefSeq" id="WP_231970247.1">
    <property type="nucleotide sequence ID" value="NZ_LT899436.1"/>
</dbReference>
<gene>
    <name evidence="1" type="ORF">TJEJU_0827</name>
</gene>
<dbReference type="SUPFAM" id="SSF56784">
    <property type="entry name" value="HAD-like"/>
    <property type="match status" value="1"/>
</dbReference>
<dbReference type="SFLD" id="SFLDS00003">
    <property type="entry name" value="Haloacid_Dehalogenase"/>
    <property type="match status" value="1"/>
</dbReference>
<dbReference type="Gene3D" id="3.40.50.1000">
    <property type="entry name" value="HAD superfamily/HAD-like"/>
    <property type="match status" value="1"/>
</dbReference>
<dbReference type="AlphaFoldDB" id="A0A238U7L9"/>
<dbReference type="CDD" id="cd07505">
    <property type="entry name" value="HAD_BPGM-like"/>
    <property type="match status" value="1"/>
</dbReference>
<dbReference type="PANTHER" id="PTHR43481:SF4">
    <property type="entry name" value="GLYCEROL-1-PHOSPHATE PHOSPHOHYDROLASE 1-RELATED"/>
    <property type="match status" value="1"/>
</dbReference>
<dbReference type="EMBL" id="LT899436">
    <property type="protein sequence ID" value="SNR14598.1"/>
    <property type="molecule type" value="Genomic_DNA"/>
</dbReference>
<dbReference type="GO" id="GO:0006508">
    <property type="term" value="P:proteolysis"/>
    <property type="evidence" value="ECO:0007669"/>
    <property type="project" value="UniProtKB-KW"/>
</dbReference>